<comment type="caution">
    <text evidence="1">The sequence shown here is derived from an EMBL/GenBank/DDBJ whole genome shotgun (WGS) entry which is preliminary data.</text>
</comment>
<dbReference type="EMBL" id="RBNJ01013533">
    <property type="protein sequence ID" value="RUS25240.1"/>
    <property type="molecule type" value="Genomic_DNA"/>
</dbReference>
<accession>A0A433Q646</accession>
<dbReference type="Proteomes" id="UP000274822">
    <property type="component" value="Unassembled WGS sequence"/>
</dbReference>
<protein>
    <submittedName>
        <fullName evidence="1">Uncharacterized protein</fullName>
    </submittedName>
</protein>
<keyword evidence="2" id="KW-1185">Reference proteome</keyword>
<reference evidence="1 2" key="1">
    <citation type="journal article" date="2018" name="New Phytol.">
        <title>Phylogenomics of Endogonaceae and evolution of mycorrhizas within Mucoromycota.</title>
        <authorList>
            <person name="Chang Y."/>
            <person name="Desiro A."/>
            <person name="Na H."/>
            <person name="Sandor L."/>
            <person name="Lipzen A."/>
            <person name="Clum A."/>
            <person name="Barry K."/>
            <person name="Grigoriev I.V."/>
            <person name="Martin F.M."/>
            <person name="Stajich J.E."/>
            <person name="Smith M.E."/>
            <person name="Bonito G."/>
            <person name="Spatafora J.W."/>
        </authorList>
    </citation>
    <scope>NUCLEOTIDE SEQUENCE [LARGE SCALE GENOMIC DNA]</scope>
    <source>
        <strain evidence="1 2">AD002</strain>
    </source>
</reference>
<evidence type="ECO:0000313" key="2">
    <source>
        <dbReference type="Proteomes" id="UP000274822"/>
    </source>
</evidence>
<feature type="non-terminal residue" evidence="1">
    <location>
        <position position="157"/>
    </location>
</feature>
<organism evidence="1 2">
    <name type="scientific">Jimgerdemannia flammicorona</name>
    <dbReference type="NCBI Taxonomy" id="994334"/>
    <lineage>
        <taxon>Eukaryota</taxon>
        <taxon>Fungi</taxon>
        <taxon>Fungi incertae sedis</taxon>
        <taxon>Mucoromycota</taxon>
        <taxon>Mucoromycotina</taxon>
        <taxon>Endogonomycetes</taxon>
        <taxon>Endogonales</taxon>
        <taxon>Endogonaceae</taxon>
        <taxon>Jimgerdemannia</taxon>
    </lineage>
</organism>
<gene>
    <name evidence="1" type="ORF">BC938DRAFT_472440</name>
</gene>
<name>A0A433Q646_9FUNG</name>
<evidence type="ECO:0000313" key="1">
    <source>
        <dbReference type="EMBL" id="RUS25240.1"/>
    </source>
</evidence>
<dbReference type="AlphaFoldDB" id="A0A433Q646"/>
<sequence>MAAPERCEFFWQVMEEFPDSDDECLLPANPHNPTPPDTTAHLLQRLRALRKRHSRQQVRLLHKHRYDIEVLARHHHRSHDPVYCESMHDPQRPLSLMPMAKQVRDALIAAGTQQEGPAGEKEEVSVAEAERRLEAVGKAVGVILGVGGESGGAGRGG</sequence>
<proteinExistence type="predicted"/>